<feature type="transmembrane region" description="Helical" evidence="8">
    <location>
        <begin position="24"/>
        <end position="49"/>
    </location>
</feature>
<dbReference type="GO" id="GO:0071577">
    <property type="term" value="P:zinc ion transmembrane transport"/>
    <property type="evidence" value="ECO:0000318"/>
    <property type="project" value="GO_Central"/>
</dbReference>
<dbReference type="OrthoDB" id="448280at2759"/>
<feature type="transmembrane region" description="Helical" evidence="8">
    <location>
        <begin position="104"/>
        <end position="125"/>
    </location>
</feature>
<dbReference type="AlphaFoldDB" id="A0A0K9NT76"/>
<comment type="caution">
    <text evidence="8">Lacks conserved residue(s) required for the propagation of feature annotation.</text>
</comment>
<comment type="caution">
    <text evidence="10">The sequence shown here is derived from an EMBL/GenBank/DDBJ whole genome shotgun (WGS) entry which is preliminary data.</text>
</comment>
<evidence type="ECO:0000256" key="4">
    <source>
        <dbReference type="ARBA" id="ARBA00022692"/>
    </source>
</evidence>
<organism evidence="10 11">
    <name type="scientific">Zostera marina</name>
    <name type="common">Eelgrass</name>
    <dbReference type="NCBI Taxonomy" id="29655"/>
    <lineage>
        <taxon>Eukaryota</taxon>
        <taxon>Viridiplantae</taxon>
        <taxon>Streptophyta</taxon>
        <taxon>Embryophyta</taxon>
        <taxon>Tracheophyta</taxon>
        <taxon>Spermatophyta</taxon>
        <taxon>Magnoliopsida</taxon>
        <taxon>Liliopsida</taxon>
        <taxon>Zosteraceae</taxon>
        <taxon>Zostera</taxon>
    </lineage>
</organism>
<comment type="subcellular location">
    <subcellularLocation>
        <location evidence="1 8">Membrane</location>
        <topology evidence="1 8">Multi-pass membrane protein</topology>
    </subcellularLocation>
</comment>
<feature type="transmembrane region" description="Helical" evidence="8">
    <location>
        <begin position="285"/>
        <end position="306"/>
    </location>
</feature>
<evidence type="ECO:0000256" key="2">
    <source>
        <dbReference type="ARBA" id="ARBA00006939"/>
    </source>
</evidence>
<keyword evidence="7 8" id="KW-0472">Membrane</keyword>
<dbReference type="Pfam" id="PF02535">
    <property type="entry name" value="Zip"/>
    <property type="match status" value="1"/>
</dbReference>
<keyword evidence="5 8" id="KW-1133">Transmembrane helix</keyword>
<keyword evidence="6 8" id="KW-0406">Ion transport</keyword>
<gene>
    <name evidence="10" type="ORF">ZOSMA_64G00550</name>
</gene>
<dbReference type="EMBL" id="LFYR01001714">
    <property type="protein sequence ID" value="KMZ59838.1"/>
    <property type="molecule type" value="Genomic_DNA"/>
</dbReference>
<feature type="transmembrane region" description="Helical" evidence="8">
    <location>
        <begin position="244"/>
        <end position="265"/>
    </location>
</feature>
<accession>A0A0K9NT76</accession>
<evidence type="ECO:0000256" key="7">
    <source>
        <dbReference type="ARBA" id="ARBA00023136"/>
    </source>
</evidence>
<keyword evidence="4 8" id="KW-0812">Transmembrane</keyword>
<proteinExistence type="inferred from homology"/>
<dbReference type="PANTHER" id="PTHR11040">
    <property type="entry name" value="ZINC/IRON TRANSPORTER"/>
    <property type="match status" value="1"/>
</dbReference>
<evidence type="ECO:0000256" key="9">
    <source>
        <dbReference type="SAM" id="MobiDB-lite"/>
    </source>
</evidence>
<feature type="region of interest" description="Disordered" evidence="9">
    <location>
        <begin position="157"/>
        <end position="179"/>
    </location>
</feature>
<dbReference type="NCBIfam" id="TIGR00820">
    <property type="entry name" value="zip"/>
    <property type="match status" value="1"/>
</dbReference>
<dbReference type="InterPro" id="IPR004698">
    <property type="entry name" value="Zn/Fe_permease_fun/pln"/>
</dbReference>
<evidence type="ECO:0000313" key="11">
    <source>
        <dbReference type="Proteomes" id="UP000036987"/>
    </source>
</evidence>
<feature type="transmembrane region" description="Helical" evidence="8">
    <location>
        <begin position="186"/>
        <end position="205"/>
    </location>
</feature>
<keyword evidence="11" id="KW-1185">Reference proteome</keyword>
<dbReference type="GO" id="GO:0005886">
    <property type="term" value="C:plasma membrane"/>
    <property type="evidence" value="ECO:0000318"/>
    <property type="project" value="GO_Central"/>
</dbReference>
<protein>
    <submittedName>
        <fullName evidence="10">Putative Zinc transporter 6, ZRT/IRT-like protein 6</fullName>
    </submittedName>
</protein>
<name>A0A0K9NT76_ZOSMR</name>
<dbReference type="OMA" id="YNPGSFT"/>
<sequence length="349" mass="37990">MAPAICLGADLSSGEVCRNNSGEVWGLQVISMVVIFLTSLIGISSPVILSRIIYGRTNHESVVLLIKCFSAGVILSTSLVHVLPDAYNAMGDCDISTRHPWRDFPFAGLVCAIGALLALFVDVVATSSHSHHHFAEEENEMRKFKYQAIEKGIIGEGYSRNNEEDEGENQKENEKEKQKQKMVSKLLEVGIIFHSIIIGVTMGMSQNRCTIQPLIAAVSVHQLFEGMGLGGCIAQAEFGVVSTIYMCLMFSMTTPLGIGLGMVIFKLTGYDENNPNTLISEGLLGSLSSGILLYMALVNLIAVDFFHDDSRTTMLSSWSSSSSGLSLKKYCYFALVLGFSSMSLLALWT</sequence>
<feature type="transmembrane region" description="Helical" evidence="8">
    <location>
        <begin position="61"/>
        <end position="84"/>
    </location>
</feature>
<evidence type="ECO:0000256" key="3">
    <source>
        <dbReference type="ARBA" id="ARBA00022448"/>
    </source>
</evidence>
<dbReference type="PANTHER" id="PTHR11040:SF26">
    <property type="entry name" value="ZINC TRANSPORTER 6, CHLOROPLASTIC"/>
    <property type="match status" value="1"/>
</dbReference>
<evidence type="ECO:0000256" key="1">
    <source>
        <dbReference type="ARBA" id="ARBA00004141"/>
    </source>
</evidence>
<dbReference type="Proteomes" id="UP000036987">
    <property type="component" value="Unassembled WGS sequence"/>
</dbReference>
<dbReference type="GO" id="GO:0005385">
    <property type="term" value="F:zinc ion transmembrane transporter activity"/>
    <property type="evidence" value="ECO:0000318"/>
    <property type="project" value="GO_Central"/>
</dbReference>
<dbReference type="STRING" id="29655.A0A0K9NT76"/>
<feature type="transmembrane region" description="Helical" evidence="8">
    <location>
        <begin position="330"/>
        <end position="348"/>
    </location>
</feature>
<dbReference type="SUPFAM" id="SSF103473">
    <property type="entry name" value="MFS general substrate transporter"/>
    <property type="match status" value="1"/>
</dbReference>
<keyword evidence="3 8" id="KW-0813">Transport</keyword>
<comment type="similarity">
    <text evidence="2 8">Belongs to the ZIP transporter (TC 2.A.5) family.</text>
</comment>
<dbReference type="InterPro" id="IPR003689">
    <property type="entry name" value="ZIP"/>
</dbReference>
<dbReference type="InterPro" id="IPR036259">
    <property type="entry name" value="MFS_trans_sf"/>
</dbReference>
<evidence type="ECO:0000256" key="8">
    <source>
        <dbReference type="RuleBase" id="RU362088"/>
    </source>
</evidence>
<evidence type="ECO:0000313" key="10">
    <source>
        <dbReference type="EMBL" id="KMZ59838.1"/>
    </source>
</evidence>
<evidence type="ECO:0000256" key="6">
    <source>
        <dbReference type="ARBA" id="ARBA00023065"/>
    </source>
</evidence>
<evidence type="ECO:0000256" key="5">
    <source>
        <dbReference type="ARBA" id="ARBA00022989"/>
    </source>
</evidence>
<feature type="compositionally biased region" description="Basic and acidic residues" evidence="9">
    <location>
        <begin position="168"/>
        <end position="179"/>
    </location>
</feature>
<reference evidence="11" key="1">
    <citation type="journal article" date="2016" name="Nature">
        <title>The genome of the seagrass Zostera marina reveals angiosperm adaptation to the sea.</title>
        <authorList>
            <person name="Olsen J.L."/>
            <person name="Rouze P."/>
            <person name="Verhelst B."/>
            <person name="Lin Y.-C."/>
            <person name="Bayer T."/>
            <person name="Collen J."/>
            <person name="Dattolo E."/>
            <person name="De Paoli E."/>
            <person name="Dittami S."/>
            <person name="Maumus F."/>
            <person name="Michel G."/>
            <person name="Kersting A."/>
            <person name="Lauritano C."/>
            <person name="Lohaus R."/>
            <person name="Toepel M."/>
            <person name="Tonon T."/>
            <person name="Vanneste K."/>
            <person name="Amirebrahimi M."/>
            <person name="Brakel J."/>
            <person name="Bostroem C."/>
            <person name="Chovatia M."/>
            <person name="Grimwood J."/>
            <person name="Jenkins J.W."/>
            <person name="Jueterbock A."/>
            <person name="Mraz A."/>
            <person name="Stam W.T."/>
            <person name="Tice H."/>
            <person name="Bornberg-Bauer E."/>
            <person name="Green P.J."/>
            <person name="Pearson G.A."/>
            <person name="Procaccini G."/>
            <person name="Duarte C.M."/>
            <person name="Schmutz J."/>
            <person name="Reusch T.B.H."/>
            <person name="Van de Peer Y."/>
        </authorList>
    </citation>
    <scope>NUCLEOTIDE SEQUENCE [LARGE SCALE GENOMIC DNA]</scope>
    <source>
        <strain evidence="11">cv. Finnish</strain>
    </source>
</reference>